<evidence type="ECO:0000256" key="1">
    <source>
        <dbReference type="SAM" id="Phobius"/>
    </source>
</evidence>
<organism evidence="2 3">
    <name type="scientific">Rhododendron griersonianum</name>
    <dbReference type="NCBI Taxonomy" id="479676"/>
    <lineage>
        <taxon>Eukaryota</taxon>
        <taxon>Viridiplantae</taxon>
        <taxon>Streptophyta</taxon>
        <taxon>Embryophyta</taxon>
        <taxon>Tracheophyta</taxon>
        <taxon>Spermatophyta</taxon>
        <taxon>Magnoliopsida</taxon>
        <taxon>eudicotyledons</taxon>
        <taxon>Gunneridae</taxon>
        <taxon>Pentapetalae</taxon>
        <taxon>asterids</taxon>
        <taxon>Ericales</taxon>
        <taxon>Ericaceae</taxon>
        <taxon>Ericoideae</taxon>
        <taxon>Rhodoreae</taxon>
        <taxon>Rhododendron</taxon>
    </lineage>
</organism>
<feature type="transmembrane region" description="Helical" evidence="1">
    <location>
        <begin position="38"/>
        <end position="59"/>
    </location>
</feature>
<keyword evidence="3" id="KW-1185">Reference proteome</keyword>
<keyword evidence="1" id="KW-1133">Transmembrane helix</keyword>
<evidence type="ECO:0008006" key="4">
    <source>
        <dbReference type="Google" id="ProtNLM"/>
    </source>
</evidence>
<dbReference type="AlphaFoldDB" id="A0AAV6K0N7"/>
<gene>
    <name evidence="2" type="ORF">RHGRI_018211</name>
</gene>
<comment type="caution">
    <text evidence="2">The sequence shown here is derived from an EMBL/GenBank/DDBJ whole genome shotgun (WGS) entry which is preliminary data.</text>
</comment>
<dbReference type="EMBL" id="JACTNZ010000006">
    <property type="protein sequence ID" value="KAG5545966.1"/>
    <property type="molecule type" value="Genomic_DNA"/>
</dbReference>
<name>A0AAV6K0N7_9ERIC</name>
<proteinExistence type="predicted"/>
<accession>A0AAV6K0N7</accession>
<keyword evidence="1" id="KW-0812">Transmembrane</keyword>
<keyword evidence="1" id="KW-0472">Membrane</keyword>
<evidence type="ECO:0000313" key="3">
    <source>
        <dbReference type="Proteomes" id="UP000823749"/>
    </source>
</evidence>
<protein>
    <recommendedName>
        <fullName evidence="4">Glycine-rich protein</fullName>
    </recommendedName>
</protein>
<evidence type="ECO:0000313" key="2">
    <source>
        <dbReference type="EMBL" id="KAG5545966.1"/>
    </source>
</evidence>
<reference evidence="2 3" key="1">
    <citation type="submission" date="2020-08" db="EMBL/GenBank/DDBJ databases">
        <title>Plant Genome Project.</title>
        <authorList>
            <person name="Zhang R.-G."/>
        </authorList>
    </citation>
    <scope>NUCLEOTIDE SEQUENCE [LARGE SCALE GENOMIC DNA]</scope>
    <source>
        <strain evidence="2">WSP0</strain>
        <tissue evidence="2">Leaf</tissue>
    </source>
</reference>
<sequence>MVSSSILTPVPICPFLLFRSKSLHCFVCAAPRMTTDAIWGIVLLSILAISLLSTCVCIGRYSGEKETELVEKSKNNSNIRRGSDVVIWMGDGGALSSTATTTAVAGSASGGHHHHHNGAGCGGGGAVVSSASGGHHGGHHHHGAGCSGGGGCGGGGGGCGGGGCGGGS</sequence>
<dbReference type="Proteomes" id="UP000823749">
    <property type="component" value="Chromosome 6"/>
</dbReference>